<dbReference type="PANTHER" id="PTHR43420:SF31">
    <property type="entry name" value="ACETYLTRANSFERASE"/>
    <property type="match status" value="1"/>
</dbReference>
<dbReference type="KEGG" id="nmk:CHR53_17025"/>
<keyword evidence="2" id="KW-0012">Acyltransferase</keyword>
<dbReference type="GO" id="GO:0016747">
    <property type="term" value="F:acyltransferase activity, transferring groups other than amino-acyl groups"/>
    <property type="evidence" value="ECO:0007669"/>
    <property type="project" value="InterPro"/>
</dbReference>
<name>A0A3Q9QWT0_9BACI</name>
<dbReference type="Proteomes" id="UP000282892">
    <property type="component" value="Chromosome"/>
</dbReference>
<feature type="domain" description="N-acetyltransferase" evidence="3">
    <location>
        <begin position="1"/>
        <end position="154"/>
    </location>
</feature>
<evidence type="ECO:0000256" key="2">
    <source>
        <dbReference type="ARBA" id="ARBA00023315"/>
    </source>
</evidence>
<evidence type="ECO:0000259" key="3">
    <source>
        <dbReference type="PROSITE" id="PS51186"/>
    </source>
</evidence>
<evidence type="ECO:0000313" key="5">
    <source>
        <dbReference type="Proteomes" id="UP000282892"/>
    </source>
</evidence>
<dbReference type="CDD" id="cd04301">
    <property type="entry name" value="NAT_SF"/>
    <property type="match status" value="1"/>
</dbReference>
<protein>
    <submittedName>
        <fullName evidence="4">GNAT family N-acetyltransferase</fullName>
    </submittedName>
</protein>
<dbReference type="AlphaFoldDB" id="A0A3Q9QWT0"/>
<reference evidence="4 5" key="1">
    <citation type="submission" date="2017-07" db="EMBL/GenBank/DDBJ databases">
        <title>The complete genome sequence of Bacillus mesonae strain H20-5, an efficient strain improving plant abiotic stress resistance.</title>
        <authorList>
            <person name="Kim S.Y."/>
            <person name="Song H."/>
            <person name="Sang M.K."/>
            <person name="Weon H.-Y."/>
            <person name="Song J."/>
        </authorList>
    </citation>
    <scope>NUCLEOTIDE SEQUENCE [LARGE SCALE GENOMIC DNA]</scope>
    <source>
        <strain evidence="4 5">H20-5</strain>
    </source>
</reference>
<keyword evidence="1 4" id="KW-0808">Transferase</keyword>
<keyword evidence="5" id="KW-1185">Reference proteome</keyword>
<organism evidence="4 5">
    <name type="scientific">Neobacillus mesonae</name>
    <dbReference type="NCBI Taxonomy" id="1193713"/>
    <lineage>
        <taxon>Bacteria</taxon>
        <taxon>Bacillati</taxon>
        <taxon>Bacillota</taxon>
        <taxon>Bacilli</taxon>
        <taxon>Bacillales</taxon>
        <taxon>Bacillaceae</taxon>
        <taxon>Neobacillus</taxon>
    </lineage>
</organism>
<accession>A0A3Q9QWT0</accession>
<dbReference type="PROSITE" id="PS51186">
    <property type="entry name" value="GNAT"/>
    <property type="match status" value="1"/>
</dbReference>
<dbReference type="InterPro" id="IPR050680">
    <property type="entry name" value="YpeA/RimI_acetyltransf"/>
</dbReference>
<evidence type="ECO:0000256" key="1">
    <source>
        <dbReference type="ARBA" id="ARBA00022679"/>
    </source>
</evidence>
<dbReference type="Pfam" id="PF13527">
    <property type="entry name" value="Acetyltransf_9"/>
    <property type="match status" value="1"/>
</dbReference>
<dbReference type="EMBL" id="CP022572">
    <property type="protein sequence ID" value="AZU65025.1"/>
    <property type="molecule type" value="Genomic_DNA"/>
</dbReference>
<evidence type="ECO:0000313" key="4">
    <source>
        <dbReference type="EMBL" id="AZU65025.1"/>
    </source>
</evidence>
<sequence>MQFIKNYKDNHQLRESFFELAKGIFGLDFVSWYENGFWGNRYIPFSFADGNSIIANVSVNILDFIIQGKQHRALQIGTVMTRPDYRNKGLSKRLMNKVLEDYKDSFDFMYLFANDRVLDFYPKFGFKKVQEYQYWSTFSSSAEAGAKNKLRKLNVSNRTDLEFIYSFALDRIPVSNTFATSNSQGILMYHCLNVFPNEIYYHETGKAIVIFNKNENAFEIFDIISKTPVNIQNILEDLAGEGSCKVIFHYTPDYEGMTYEISPLQDGGTLFVKTNENHCYPERVKHPVTSEA</sequence>
<dbReference type="Gene3D" id="3.40.630.30">
    <property type="match status" value="1"/>
</dbReference>
<dbReference type="OrthoDB" id="9804948at2"/>
<proteinExistence type="predicted"/>
<dbReference type="STRING" id="1193713.GCA_001636315_00234"/>
<gene>
    <name evidence="4" type="ORF">CHR53_17025</name>
</gene>
<dbReference type="InterPro" id="IPR016181">
    <property type="entry name" value="Acyl_CoA_acyltransferase"/>
</dbReference>
<dbReference type="InterPro" id="IPR000182">
    <property type="entry name" value="GNAT_dom"/>
</dbReference>
<dbReference type="PANTHER" id="PTHR43420">
    <property type="entry name" value="ACETYLTRANSFERASE"/>
    <property type="match status" value="1"/>
</dbReference>
<dbReference type="SUPFAM" id="SSF55729">
    <property type="entry name" value="Acyl-CoA N-acyltransferases (Nat)"/>
    <property type="match status" value="1"/>
</dbReference>